<accession>A0AC58TZ42</accession>
<reference evidence="2" key="2">
    <citation type="submission" date="2025-08" db="UniProtKB">
        <authorList>
            <consortium name="RefSeq"/>
        </authorList>
    </citation>
    <scope>IDENTIFICATION</scope>
    <source>
        <tissue evidence="2">Leaf</tissue>
    </source>
</reference>
<dbReference type="RefSeq" id="XP_075102488.1">
    <property type="nucleotide sequence ID" value="XM_075246387.1"/>
</dbReference>
<dbReference type="Proteomes" id="UP000790787">
    <property type="component" value="Chromosome 3"/>
</dbReference>
<protein>
    <submittedName>
        <fullName evidence="2">Uncharacterized protein LOC142177488</fullName>
    </submittedName>
</protein>
<proteinExistence type="predicted"/>
<organism evidence="1 2">
    <name type="scientific">Nicotiana tabacum</name>
    <name type="common">Common tobacco</name>
    <dbReference type="NCBI Taxonomy" id="4097"/>
    <lineage>
        <taxon>Eukaryota</taxon>
        <taxon>Viridiplantae</taxon>
        <taxon>Streptophyta</taxon>
        <taxon>Embryophyta</taxon>
        <taxon>Tracheophyta</taxon>
        <taxon>Spermatophyta</taxon>
        <taxon>Magnoliopsida</taxon>
        <taxon>eudicotyledons</taxon>
        <taxon>Gunneridae</taxon>
        <taxon>Pentapetalae</taxon>
        <taxon>asterids</taxon>
        <taxon>lamiids</taxon>
        <taxon>Solanales</taxon>
        <taxon>Solanaceae</taxon>
        <taxon>Nicotianoideae</taxon>
        <taxon>Nicotianeae</taxon>
        <taxon>Nicotiana</taxon>
    </lineage>
</organism>
<evidence type="ECO:0000313" key="1">
    <source>
        <dbReference type="Proteomes" id="UP000790787"/>
    </source>
</evidence>
<evidence type="ECO:0000313" key="2">
    <source>
        <dbReference type="RefSeq" id="XP_075102488.1"/>
    </source>
</evidence>
<reference evidence="1" key="1">
    <citation type="journal article" date="2014" name="Nat. Commun.">
        <title>The tobacco genome sequence and its comparison with those of tomato and potato.</title>
        <authorList>
            <person name="Sierro N."/>
            <person name="Battey J.N."/>
            <person name="Ouadi S."/>
            <person name="Bakaher N."/>
            <person name="Bovet L."/>
            <person name="Willig A."/>
            <person name="Goepfert S."/>
            <person name="Peitsch M.C."/>
            <person name="Ivanov N.V."/>
        </authorList>
    </citation>
    <scope>NUCLEOTIDE SEQUENCE [LARGE SCALE GENOMIC DNA]</scope>
</reference>
<gene>
    <name evidence="2" type="primary">LOC142177488</name>
</gene>
<keyword evidence="1" id="KW-1185">Reference proteome</keyword>
<name>A0AC58TZ42_TOBAC</name>
<sequence length="228" mass="26093">MKLSAIPNEYEIKKAVFSLSVDSTAGPDNYNGFETRGPHIPSLFIIAVDVLSRSLSNLNHDSNFSPFSMPCKGSIINHLAYADDIIVFSSGNITFIKIIMKVFKAYEMCSGQLVNRDKSFFLTAPNTCAVRINRMRDRTGFMDKYIPFNYLCCPLYVERKKIAYFDNLVHKVIKRSNDWHGKMLSYGGRLILIKSVLQYLPIYTLSSMNPPKATFYFLEKHFVNSSRH</sequence>